<evidence type="ECO:0000313" key="2">
    <source>
        <dbReference type="Proteomes" id="UP000077726"/>
    </source>
</evidence>
<sequence>MNACIAAAKIYDSIVQANTSQNHQPARCRNKAQAAPNQANARIDGNELATAKYCPPTGFAAFSAILNGGA</sequence>
<dbReference type="STRING" id="1795832.A7Q00_07175"/>
<protein>
    <submittedName>
        <fullName evidence="1">Uncharacterized protein</fullName>
    </submittedName>
</protein>
<reference evidence="2" key="1">
    <citation type="submission" date="2016-05" db="EMBL/GenBank/DDBJ databases">
        <title>Draft genome of Corynebacterium afermentans subsp. afermentans LCDC 88199T.</title>
        <authorList>
            <person name="Bernier A.-M."/>
            <person name="Bernard K."/>
        </authorList>
    </citation>
    <scope>NUCLEOTIDE SEQUENCE [LARGE SCALE GENOMIC DNA]</scope>
    <source>
        <strain evidence="2">NML130454</strain>
    </source>
</reference>
<evidence type="ECO:0000313" key="1">
    <source>
        <dbReference type="EMBL" id="OAM42128.1"/>
    </source>
</evidence>
<proteinExistence type="predicted"/>
<dbReference type="AlphaFoldDB" id="A0A1B6VXY2"/>
<comment type="caution">
    <text evidence="1">The sequence shown here is derived from an EMBL/GenBank/DDBJ whole genome shotgun (WGS) entry which is preliminary data.</text>
</comment>
<dbReference type="EMBL" id="LXSQ01000019">
    <property type="protein sequence ID" value="OAM42128.1"/>
    <property type="molecule type" value="Genomic_DNA"/>
</dbReference>
<name>A0A1B6VXY2_9NEIS</name>
<accession>A0A1B6VXY2</accession>
<dbReference type="Proteomes" id="UP000077726">
    <property type="component" value="Unassembled WGS sequence"/>
</dbReference>
<gene>
    <name evidence="1" type="ORF">A7Q00_07175</name>
</gene>
<keyword evidence="2" id="KW-1185">Reference proteome</keyword>
<organism evidence="1 2">
    <name type="scientific">Eikenella halliae</name>
    <dbReference type="NCBI Taxonomy" id="1795832"/>
    <lineage>
        <taxon>Bacteria</taxon>
        <taxon>Pseudomonadati</taxon>
        <taxon>Pseudomonadota</taxon>
        <taxon>Betaproteobacteria</taxon>
        <taxon>Neisseriales</taxon>
        <taxon>Neisseriaceae</taxon>
        <taxon>Eikenella</taxon>
    </lineage>
</organism>